<gene>
    <name evidence="4" type="ORF">LACBIDRAFT_326040</name>
</gene>
<evidence type="ECO:0000256" key="1">
    <source>
        <dbReference type="SAM" id="MobiDB-lite"/>
    </source>
</evidence>
<feature type="transmembrane region" description="Helical" evidence="2">
    <location>
        <begin position="318"/>
        <end position="340"/>
    </location>
</feature>
<proteinExistence type="predicted"/>
<evidence type="ECO:0000259" key="3">
    <source>
        <dbReference type="Pfam" id="PF20153"/>
    </source>
</evidence>
<feature type="compositionally biased region" description="Basic and acidic residues" evidence="1">
    <location>
        <begin position="146"/>
        <end position="162"/>
    </location>
</feature>
<evidence type="ECO:0000313" key="5">
    <source>
        <dbReference type="Proteomes" id="UP000001194"/>
    </source>
</evidence>
<reference evidence="4 5" key="1">
    <citation type="journal article" date="2008" name="Nature">
        <title>The genome of Laccaria bicolor provides insights into mycorrhizal symbiosis.</title>
        <authorList>
            <person name="Martin F."/>
            <person name="Aerts A."/>
            <person name="Ahren D."/>
            <person name="Brun A."/>
            <person name="Danchin E.G.J."/>
            <person name="Duchaussoy F."/>
            <person name="Gibon J."/>
            <person name="Kohler A."/>
            <person name="Lindquist E."/>
            <person name="Pereda V."/>
            <person name="Salamov A."/>
            <person name="Shapiro H.J."/>
            <person name="Wuyts J."/>
            <person name="Blaudez D."/>
            <person name="Buee M."/>
            <person name="Brokstein P."/>
            <person name="Canbaeck B."/>
            <person name="Cohen D."/>
            <person name="Courty P.E."/>
            <person name="Coutinho P.M."/>
            <person name="Delaruelle C."/>
            <person name="Detter J.C."/>
            <person name="Deveau A."/>
            <person name="DiFazio S."/>
            <person name="Duplessis S."/>
            <person name="Fraissinet-Tachet L."/>
            <person name="Lucic E."/>
            <person name="Frey-Klett P."/>
            <person name="Fourrey C."/>
            <person name="Feussner I."/>
            <person name="Gay G."/>
            <person name="Grimwood J."/>
            <person name="Hoegger P.J."/>
            <person name="Jain P."/>
            <person name="Kilaru S."/>
            <person name="Labbe J."/>
            <person name="Lin Y.C."/>
            <person name="Legue V."/>
            <person name="Le Tacon F."/>
            <person name="Marmeisse R."/>
            <person name="Melayah D."/>
            <person name="Montanini B."/>
            <person name="Muratet M."/>
            <person name="Nehls U."/>
            <person name="Niculita-Hirzel H."/>
            <person name="Oudot-Le Secq M.P."/>
            <person name="Peter M."/>
            <person name="Quesneville H."/>
            <person name="Rajashekar B."/>
            <person name="Reich M."/>
            <person name="Rouhier N."/>
            <person name="Schmutz J."/>
            <person name="Yin T."/>
            <person name="Chalot M."/>
            <person name="Henrissat B."/>
            <person name="Kuees U."/>
            <person name="Lucas S."/>
            <person name="Van de Peer Y."/>
            <person name="Podila G.K."/>
            <person name="Polle A."/>
            <person name="Pukkila P.J."/>
            <person name="Richardson P.M."/>
            <person name="Rouze P."/>
            <person name="Sanders I.R."/>
            <person name="Stajich J.E."/>
            <person name="Tunlid A."/>
            <person name="Tuskan G."/>
            <person name="Grigoriev I.V."/>
        </authorList>
    </citation>
    <scope>NUCLEOTIDE SEQUENCE [LARGE SCALE GENOMIC DNA]</scope>
    <source>
        <strain evidence="5">S238N-H82 / ATCC MYA-4686</strain>
    </source>
</reference>
<evidence type="ECO:0000313" key="4">
    <source>
        <dbReference type="EMBL" id="EDR09582.1"/>
    </source>
</evidence>
<dbReference type="KEGG" id="lbc:LACBIDRAFT_326040"/>
<feature type="domain" description="DUF6535" evidence="3">
    <location>
        <begin position="174"/>
        <end position="348"/>
    </location>
</feature>
<dbReference type="RefSeq" id="XP_001879931.1">
    <property type="nucleotide sequence ID" value="XM_001879896.1"/>
</dbReference>
<feature type="compositionally biased region" description="Basic and acidic residues" evidence="1">
    <location>
        <begin position="97"/>
        <end position="113"/>
    </location>
</feature>
<feature type="region of interest" description="Disordered" evidence="1">
    <location>
        <begin position="83"/>
        <end position="162"/>
    </location>
</feature>
<feature type="transmembrane region" description="Helical" evidence="2">
    <location>
        <begin position="199"/>
        <end position="221"/>
    </location>
</feature>
<dbReference type="HOGENOM" id="CLU_022196_0_0_1"/>
<accession>B0D738</accession>
<dbReference type="Proteomes" id="UP000001194">
    <property type="component" value="Unassembled WGS sequence"/>
</dbReference>
<dbReference type="AlphaFoldDB" id="B0D738"/>
<dbReference type="GeneID" id="6075338"/>
<keyword evidence="2" id="KW-0472">Membrane</keyword>
<dbReference type="EMBL" id="DS547099">
    <property type="protein sequence ID" value="EDR09582.1"/>
    <property type="molecule type" value="Genomic_DNA"/>
</dbReference>
<dbReference type="InterPro" id="IPR045338">
    <property type="entry name" value="DUF6535"/>
</dbReference>
<dbReference type="InParanoid" id="B0D738"/>
<keyword evidence="2" id="KW-1133">Transmembrane helix</keyword>
<name>B0D738_LACBS</name>
<dbReference type="OrthoDB" id="2756178at2759"/>
<feature type="transmembrane region" description="Helical" evidence="2">
    <location>
        <begin position="267"/>
        <end position="290"/>
    </location>
</feature>
<evidence type="ECO:0000256" key="2">
    <source>
        <dbReference type="SAM" id="Phobius"/>
    </source>
</evidence>
<organism evidence="5">
    <name type="scientific">Laccaria bicolor (strain S238N-H82 / ATCC MYA-4686)</name>
    <name type="common">Bicoloured deceiver</name>
    <name type="synonym">Laccaria laccata var. bicolor</name>
    <dbReference type="NCBI Taxonomy" id="486041"/>
    <lineage>
        <taxon>Eukaryota</taxon>
        <taxon>Fungi</taxon>
        <taxon>Dikarya</taxon>
        <taxon>Basidiomycota</taxon>
        <taxon>Agaricomycotina</taxon>
        <taxon>Agaricomycetes</taxon>
        <taxon>Agaricomycetidae</taxon>
        <taxon>Agaricales</taxon>
        <taxon>Agaricineae</taxon>
        <taxon>Hydnangiaceae</taxon>
        <taxon>Laccaria</taxon>
    </lineage>
</organism>
<dbReference type="Pfam" id="PF20153">
    <property type="entry name" value="DUF6535"/>
    <property type="match status" value="1"/>
</dbReference>
<keyword evidence="5" id="KW-1185">Reference proteome</keyword>
<feature type="transmembrane region" description="Helical" evidence="2">
    <location>
        <begin position="352"/>
        <end position="377"/>
    </location>
</feature>
<protein>
    <submittedName>
        <fullName evidence="4">Predicted protein</fullName>
    </submittedName>
</protein>
<sequence length="765" mass="86483">MPTIFVAVLGARDTHDHTWEWGQCKDNIGVNGQNLSLTVVPNASKKAGVLQGKPVSSTRCNSSLSHPFYRFIHNRIALMSASSPDLERQVSDTTQVGEDHGPGDLNPIEERSNIDQASPADGPYDYASSRRSGPSNPRPPFTPSEAEVKEQMGEKPWRCGDPRHYDIPKNGDAWQKCHAMVEKHDNEMCDAWRDEVDKLLIFAGLFSGVVTAFTIQSYQWLHEHSADSSARLLSFIATQLVNSTNPLPPSLAIAEFTVTQAQMRINVVWFLSLSMSLTTVLVGILCLQWLREFQRDATLSHKDAVVLRQMRYEGLTRWHIPGILSILPLLLQLSLILFFVGLLDLLWSLNTPVAACVSAVVGMDMLFLIATTALPALQQVLTRDKHLRVPQCPYKSPQSWLFYSVGRWFFYFPLRCYVWLTNQSKISLPRLYESLCINNWLAYDERWRKLRNAEDLSWGEPMKICDSHDVVHGLHWINKTLAQSVEAIFPVYHSLVELDILAAAATISEIYLEIRLLDNTTFLIHDYAMFETLMNDWFSPNEMQKRDIIAAYYLKLYQDRHPVVKIWILNMQNVPPPCYRWLSQILWDLRLGLLPAPVVTQLNTNKIIIQALLCVNTFITRDILCTDDAVMAWILLRQLLTLPPSAPPNSTHPTNSEPFNLDHIKLAGGFFKALEGWLSRGQETDQWVRVKVCAEGMMRLFSSPIDIAALNDTGSALTMSFVALSIWNLKPRCNFAVGMGENLSLAVVPNTSKKAGVLQELARLA</sequence>
<keyword evidence="2" id="KW-0812">Transmembrane</keyword>